<evidence type="ECO:0000313" key="1">
    <source>
        <dbReference type="EMBL" id="SOQ57832.1"/>
    </source>
</evidence>
<dbReference type="InterPro" id="IPR027417">
    <property type="entry name" value="P-loop_NTPase"/>
</dbReference>
<dbReference type="Gene3D" id="3.40.50.300">
    <property type="entry name" value="P-loop containing nucleotide triphosphate hydrolases"/>
    <property type="match status" value="1"/>
</dbReference>
<gene>
    <name evidence="1" type="ORF">SFRICE_007527</name>
</gene>
<proteinExistence type="predicted"/>
<accession>A0A2H1WXV4</accession>
<dbReference type="AlphaFoldDB" id="A0A2H1WXV4"/>
<protein>
    <submittedName>
        <fullName evidence="1">SFRICE_007527</fullName>
    </submittedName>
</protein>
<sequence length="180" mass="20101">MSMVEEEVVVAPWVGPTSCKNTLSVIVLSFSNDIIEKLSKALTEVHDKGDYRWKLIVLKSFYLEEVVKRSDLTGKIGIDFVILAIDTSRIFCLEWARNALMQVNSDLKIRRVVLVNASGLPVNAMAISASELINFQNDMKLDIVTANVFDPENATFLARRLLKYIEVSVGVKTGIPNLNI</sequence>
<reference evidence="1" key="1">
    <citation type="submission" date="2016-07" db="EMBL/GenBank/DDBJ databases">
        <authorList>
            <person name="Bretaudeau A."/>
        </authorList>
    </citation>
    <scope>NUCLEOTIDE SEQUENCE</scope>
    <source>
        <strain evidence="1">Rice</strain>
        <tissue evidence="1">Whole body</tissue>
    </source>
</reference>
<dbReference type="EMBL" id="ODYU01011852">
    <property type="protein sequence ID" value="SOQ57832.1"/>
    <property type="molecule type" value="Genomic_DNA"/>
</dbReference>
<dbReference type="Pfam" id="PF11111">
    <property type="entry name" value="CENP-M"/>
    <property type="match status" value="1"/>
</dbReference>
<organism evidence="1">
    <name type="scientific">Spodoptera frugiperda</name>
    <name type="common">Fall armyworm</name>
    <dbReference type="NCBI Taxonomy" id="7108"/>
    <lineage>
        <taxon>Eukaryota</taxon>
        <taxon>Metazoa</taxon>
        <taxon>Ecdysozoa</taxon>
        <taxon>Arthropoda</taxon>
        <taxon>Hexapoda</taxon>
        <taxon>Insecta</taxon>
        <taxon>Pterygota</taxon>
        <taxon>Neoptera</taxon>
        <taxon>Endopterygota</taxon>
        <taxon>Lepidoptera</taxon>
        <taxon>Glossata</taxon>
        <taxon>Ditrysia</taxon>
        <taxon>Noctuoidea</taxon>
        <taxon>Noctuidae</taxon>
        <taxon>Amphipyrinae</taxon>
        <taxon>Spodoptera</taxon>
    </lineage>
</organism>
<dbReference type="InterPro" id="IPR020987">
    <property type="entry name" value="Centromere_Cenp-M"/>
</dbReference>
<name>A0A2H1WXV4_SPOFR</name>